<dbReference type="InterPro" id="IPR004255">
    <property type="entry name" value="O-acyltransferase_WSD1_N"/>
</dbReference>
<dbReference type="InterPro" id="IPR026841">
    <property type="entry name" value="Aur1/Ipt1"/>
</dbReference>
<evidence type="ECO:0000256" key="3">
    <source>
        <dbReference type="ARBA" id="ARBA00022989"/>
    </source>
</evidence>
<dbReference type="Pfam" id="PF14378">
    <property type="entry name" value="PAP2_3"/>
    <property type="match status" value="1"/>
</dbReference>
<feature type="transmembrane region" description="Helical" evidence="5">
    <location>
        <begin position="160"/>
        <end position="179"/>
    </location>
</feature>
<reference evidence="9" key="1">
    <citation type="journal article" date="2019" name="Int. J. Syst. Evol. Microbiol.">
        <title>The Global Catalogue of Microorganisms (GCM) 10K type strain sequencing project: providing services to taxonomists for standard genome sequencing and annotation.</title>
        <authorList>
            <consortium name="The Broad Institute Genomics Platform"/>
            <consortium name="The Broad Institute Genome Sequencing Center for Infectious Disease"/>
            <person name="Wu L."/>
            <person name="Ma J."/>
        </authorList>
    </citation>
    <scope>NUCLEOTIDE SEQUENCE [LARGE SCALE GENOMIC DNA]</scope>
    <source>
        <strain evidence="9">JCM 31202</strain>
    </source>
</reference>
<evidence type="ECO:0000256" key="5">
    <source>
        <dbReference type="SAM" id="Phobius"/>
    </source>
</evidence>
<dbReference type="InterPro" id="IPR052185">
    <property type="entry name" value="IPC_Synthase-Related"/>
</dbReference>
<protein>
    <submittedName>
        <fullName evidence="8">Phosphatase PAP2 family protein</fullName>
    </submittedName>
</protein>
<evidence type="ECO:0000259" key="7">
    <source>
        <dbReference type="Pfam" id="PF14378"/>
    </source>
</evidence>
<dbReference type="InterPro" id="IPR023213">
    <property type="entry name" value="CAT-like_dom_sf"/>
</dbReference>
<feature type="transmembrane region" description="Helical" evidence="5">
    <location>
        <begin position="107"/>
        <end position="125"/>
    </location>
</feature>
<sequence length="467" mass="49418">MARHGRAASAVREIAVGLLVLAVYAVATHAFAGDRAAADANGRLLLDVERRTGLDVERSLNDALAGHELLGALAAWEYATTYVIGTFGFLGYLWWRRSPAYPWARNTLIWMTLIAIVCFALWPVTPPRLLPGGGYTDIIALHHPPATWGTGVVSAGANPYAAMPSLHIGWIAWIGAAAVRARCGPAFLWACVLHLAVTSVVIVATAAHYVIDIPGGLLLVPAAAGAERLRVLLLRRRDRTGGRTGATGAARARRVAAPDAFFLYVEDGGVPQVVGGVAEFAGPGPPVERVRALMAERLPRLPRLTQRVAPAGILRRPRWVPAGDIDLDRHVVEIEAPAAPSAGRDGRRALDDAVARLAATPLDRDRPLWRFCLVRGGPGGRDAAVIVMHHAIADGIGVVDILRGVLEPPLPEADVPRGPGGLVRAAAVVPGLVALARDGDEPAVAITGPLGARRRYGTATLPLDRVR</sequence>
<dbReference type="SUPFAM" id="SSF52777">
    <property type="entry name" value="CoA-dependent acyltransferases"/>
    <property type="match status" value="1"/>
</dbReference>
<keyword evidence="2 5" id="KW-0812">Transmembrane</keyword>
<dbReference type="Gene3D" id="3.30.559.10">
    <property type="entry name" value="Chloramphenicol acetyltransferase-like domain"/>
    <property type="match status" value="1"/>
</dbReference>
<evidence type="ECO:0000256" key="1">
    <source>
        <dbReference type="ARBA" id="ARBA00004141"/>
    </source>
</evidence>
<keyword evidence="3 5" id="KW-1133">Transmembrane helix</keyword>
<organism evidence="8 9">
    <name type="scientific">Actinomadura sediminis</name>
    <dbReference type="NCBI Taxonomy" id="1038904"/>
    <lineage>
        <taxon>Bacteria</taxon>
        <taxon>Bacillati</taxon>
        <taxon>Actinomycetota</taxon>
        <taxon>Actinomycetes</taxon>
        <taxon>Streptosporangiales</taxon>
        <taxon>Thermomonosporaceae</taxon>
        <taxon>Actinomadura</taxon>
    </lineage>
</organism>
<feature type="transmembrane region" description="Helical" evidence="5">
    <location>
        <begin position="75"/>
        <end position="95"/>
    </location>
</feature>
<gene>
    <name evidence="8" type="ORF">ACFQ11_27605</name>
</gene>
<evidence type="ECO:0000256" key="2">
    <source>
        <dbReference type="ARBA" id="ARBA00022692"/>
    </source>
</evidence>
<keyword evidence="9" id="KW-1185">Reference proteome</keyword>
<feature type="non-terminal residue" evidence="8">
    <location>
        <position position="467"/>
    </location>
</feature>
<evidence type="ECO:0000259" key="6">
    <source>
        <dbReference type="Pfam" id="PF03007"/>
    </source>
</evidence>
<feature type="transmembrane region" description="Helical" evidence="5">
    <location>
        <begin position="186"/>
        <end position="207"/>
    </location>
</feature>
<evidence type="ECO:0000313" key="8">
    <source>
        <dbReference type="EMBL" id="MFD0904179.1"/>
    </source>
</evidence>
<dbReference type="Proteomes" id="UP001596972">
    <property type="component" value="Unassembled WGS sequence"/>
</dbReference>
<feature type="domain" description="O-acyltransferase WSD1-like N-terminal" evidence="6">
    <location>
        <begin position="258"/>
        <end position="409"/>
    </location>
</feature>
<evidence type="ECO:0000313" key="9">
    <source>
        <dbReference type="Proteomes" id="UP001596972"/>
    </source>
</evidence>
<dbReference type="EMBL" id="JBHTJA010000076">
    <property type="protein sequence ID" value="MFD0904179.1"/>
    <property type="molecule type" value="Genomic_DNA"/>
</dbReference>
<dbReference type="RefSeq" id="WP_378303779.1">
    <property type="nucleotide sequence ID" value="NZ_JBHTJA010000076.1"/>
</dbReference>
<dbReference type="Pfam" id="PF03007">
    <property type="entry name" value="WS_DGAT_cat"/>
    <property type="match status" value="1"/>
</dbReference>
<evidence type="ECO:0000256" key="4">
    <source>
        <dbReference type="ARBA" id="ARBA00023136"/>
    </source>
</evidence>
<comment type="caution">
    <text evidence="8">The sequence shown here is derived from an EMBL/GenBank/DDBJ whole genome shotgun (WGS) entry which is preliminary data.</text>
</comment>
<keyword evidence="4 5" id="KW-0472">Membrane</keyword>
<name>A0ABW3EX69_9ACTN</name>
<dbReference type="PANTHER" id="PTHR31310">
    <property type="match status" value="1"/>
</dbReference>
<dbReference type="CDD" id="cd03386">
    <property type="entry name" value="PAP2_Aur1_like"/>
    <property type="match status" value="1"/>
</dbReference>
<proteinExistence type="predicted"/>
<dbReference type="PANTHER" id="PTHR31310:SF7">
    <property type="entry name" value="PA-PHOSPHATASE RELATED-FAMILY PROTEIN DDB_G0268928"/>
    <property type="match status" value="1"/>
</dbReference>
<comment type="subcellular location">
    <subcellularLocation>
        <location evidence="1">Membrane</location>
        <topology evidence="1">Multi-pass membrane protein</topology>
    </subcellularLocation>
</comment>
<accession>A0ABW3EX69</accession>
<feature type="domain" description="Inositolphosphotransferase Aur1/Ipt1" evidence="7">
    <location>
        <begin position="45"/>
        <end position="224"/>
    </location>
</feature>